<dbReference type="Proteomes" id="UP000054549">
    <property type="component" value="Unassembled WGS sequence"/>
</dbReference>
<dbReference type="EMBL" id="KN818316">
    <property type="protein sequence ID" value="KIL59414.1"/>
    <property type="molecule type" value="Genomic_DNA"/>
</dbReference>
<organism evidence="1 2">
    <name type="scientific">Amanita muscaria (strain Koide BX008)</name>
    <dbReference type="NCBI Taxonomy" id="946122"/>
    <lineage>
        <taxon>Eukaryota</taxon>
        <taxon>Fungi</taxon>
        <taxon>Dikarya</taxon>
        <taxon>Basidiomycota</taxon>
        <taxon>Agaricomycotina</taxon>
        <taxon>Agaricomycetes</taxon>
        <taxon>Agaricomycetidae</taxon>
        <taxon>Agaricales</taxon>
        <taxon>Pluteineae</taxon>
        <taxon>Amanitaceae</taxon>
        <taxon>Amanita</taxon>
    </lineage>
</organism>
<reference evidence="1 2" key="1">
    <citation type="submission" date="2014-04" db="EMBL/GenBank/DDBJ databases">
        <title>Evolutionary Origins and Diversification of the Mycorrhizal Mutualists.</title>
        <authorList>
            <consortium name="DOE Joint Genome Institute"/>
            <consortium name="Mycorrhizal Genomics Consortium"/>
            <person name="Kohler A."/>
            <person name="Kuo A."/>
            <person name="Nagy L.G."/>
            <person name="Floudas D."/>
            <person name="Copeland A."/>
            <person name="Barry K.W."/>
            <person name="Cichocki N."/>
            <person name="Veneault-Fourrey C."/>
            <person name="LaButti K."/>
            <person name="Lindquist E.A."/>
            <person name="Lipzen A."/>
            <person name="Lundell T."/>
            <person name="Morin E."/>
            <person name="Murat C."/>
            <person name="Riley R."/>
            <person name="Ohm R."/>
            <person name="Sun H."/>
            <person name="Tunlid A."/>
            <person name="Henrissat B."/>
            <person name="Grigoriev I.V."/>
            <person name="Hibbett D.S."/>
            <person name="Martin F."/>
        </authorList>
    </citation>
    <scope>NUCLEOTIDE SEQUENCE [LARGE SCALE GENOMIC DNA]</scope>
    <source>
        <strain evidence="1 2">Koide BX008</strain>
    </source>
</reference>
<dbReference type="HOGENOM" id="CLU_2605548_0_0_1"/>
<dbReference type="AlphaFoldDB" id="A0A0C2SZ29"/>
<evidence type="ECO:0000313" key="2">
    <source>
        <dbReference type="Proteomes" id="UP000054549"/>
    </source>
</evidence>
<dbReference type="InParanoid" id="A0A0C2SZ29"/>
<sequence>MRSKGLSSRAHYKVLYMSAPDWSHSACHNFLLFWATCGLLGLPNSFIRTHFARVGKDTEHIEISDWNLGQKIWPDTQDI</sequence>
<name>A0A0C2SZ29_AMAMK</name>
<proteinExistence type="predicted"/>
<gene>
    <name evidence="1" type="ORF">M378DRAFT_1010169</name>
</gene>
<evidence type="ECO:0000313" key="1">
    <source>
        <dbReference type="EMBL" id="KIL59414.1"/>
    </source>
</evidence>
<protein>
    <submittedName>
        <fullName evidence="1">Uncharacterized protein</fullName>
    </submittedName>
</protein>
<accession>A0A0C2SZ29</accession>
<keyword evidence="2" id="KW-1185">Reference proteome</keyword>